<protein>
    <submittedName>
        <fullName evidence="2">Uncharacterized protein</fullName>
    </submittedName>
</protein>
<accession>A0A835KRD9</accession>
<name>A0A835KRD9_9POAL</name>
<sequence>MPDHQSFRVTYLHTQELQQEIRKYQHQVQALEERLRMFEPDPVALASMNEVEATEKFLMETFTRVEERKVFGMPPAPVPPTPQQQQHEQQQEAGHMGAFGVGADVAAWFADGMPGTTPSIFGGLDPIMAFREQAMFDMRRDGVVDPAGMAAMCHVDTNGGVGPSDDWQQAYTSAELLSALIPSTPFPLDDQVPRDDELVMSKASSSSVLQPTTRFSVHELEAVIQDAMVAPVLTPPPMAPLPPAHKHEPVEASGRCSNAPLGGDCAAVAQEHGGLPGGAVNLG</sequence>
<dbReference type="OrthoDB" id="1898716at2759"/>
<evidence type="ECO:0000313" key="2">
    <source>
        <dbReference type="EMBL" id="KAF8772608.1"/>
    </source>
</evidence>
<dbReference type="AlphaFoldDB" id="A0A835KRD9"/>
<organism evidence="2 3">
    <name type="scientific">Digitaria exilis</name>
    <dbReference type="NCBI Taxonomy" id="1010633"/>
    <lineage>
        <taxon>Eukaryota</taxon>
        <taxon>Viridiplantae</taxon>
        <taxon>Streptophyta</taxon>
        <taxon>Embryophyta</taxon>
        <taxon>Tracheophyta</taxon>
        <taxon>Spermatophyta</taxon>
        <taxon>Magnoliopsida</taxon>
        <taxon>Liliopsida</taxon>
        <taxon>Poales</taxon>
        <taxon>Poaceae</taxon>
        <taxon>PACMAD clade</taxon>
        <taxon>Panicoideae</taxon>
        <taxon>Panicodae</taxon>
        <taxon>Paniceae</taxon>
        <taxon>Anthephorinae</taxon>
        <taxon>Digitaria</taxon>
    </lineage>
</organism>
<feature type="region of interest" description="Disordered" evidence="1">
    <location>
        <begin position="74"/>
        <end position="93"/>
    </location>
</feature>
<gene>
    <name evidence="2" type="ORF">HU200_005569</name>
</gene>
<evidence type="ECO:0000313" key="3">
    <source>
        <dbReference type="Proteomes" id="UP000636709"/>
    </source>
</evidence>
<evidence type="ECO:0000256" key="1">
    <source>
        <dbReference type="SAM" id="MobiDB-lite"/>
    </source>
</evidence>
<reference evidence="2" key="1">
    <citation type="submission" date="2020-07" db="EMBL/GenBank/DDBJ databases">
        <title>Genome sequence and genetic diversity analysis of an under-domesticated orphan crop, white fonio (Digitaria exilis).</title>
        <authorList>
            <person name="Bennetzen J.L."/>
            <person name="Chen S."/>
            <person name="Ma X."/>
            <person name="Wang X."/>
            <person name="Yssel A.E.J."/>
            <person name="Chaluvadi S.R."/>
            <person name="Johnson M."/>
            <person name="Gangashetty P."/>
            <person name="Hamidou F."/>
            <person name="Sanogo M.D."/>
            <person name="Zwaenepoel A."/>
            <person name="Wallace J."/>
            <person name="Van De Peer Y."/>
            <person name="Van Deynze A."/>
        </authorList>
    </citation>
    <scope>NUCLEOTIDE SEQUENCE</scope>
    <source>
        <tissue evidence="2">Leaves</tissue>
    </source>
</reference>
<dbReference type="EMBL" id="JACEFO010000375">
    <property type="protein sequence ID" value="KAF8772608.1"/>
    <property type="molecule type" value="Genomic_DNA"/>
</dbReference>
<comment type="caution">
    <text evidence="2">The sequence shown here is derived from an EMBL/GenBank/DDBJ whole genome shotgun (WGS) entry which is preliminary data.</text>
</comment>
<keyword evidence="3" id="KW-1185">Reference proteome</keyword>
<proteinExistence type="predicted"/>
<dbReference type="Proteomes" id="UP000636709">
    <property type="component" value="Unassembled WGS sequence"/>
</dbReference>